<evidence type="ECO:0000256" key="2">
    <source>
        <dbReference type="ARBA" id="ARBA00022722"/>
    </source>
</evidence>
<dbReference type="Proteomes" id="UP001172083">
    <property type="component" value="Unassembled WGS sequence"/>
</dbReference>
<keyword evidence="5" id="KW-0460">Magnesium</keyword>
<evidence type="ECO:0000256" key="3">
    <source>
        <dbReference type="ARBA" id="ARBA00022723"/>
    </source>
</evidence>
<name>A0ABT8KZR7_9BACT</name>
<gene>
    <name evidence="7" type="ORF">QQ020_02800</name>
</gene>
<dbReference type="InterPro" id="IPR051749">
    <property type="entry name" value="PINc/VapC_TA_RNase"/>
</dbReference>
<dbReference type="Gene3D" id="3.40.50.1010">
    <property type="entry name" value="5'-nuclease"/>
    <property type="match status" value="1"/>
</dbReference>
<evidence type="ECO:0000256" key="4">
    <source>
        <dbReference type="ARBA" id="ARBA00022801"/>
    </source>
</evidence>
<dbReference type="Pfam" id="PF01850">
    <property type="entry name" value="PIN"/>
    <property type="match status" value="1"/>
</dbReference>
<keyword evidence="8" id="KW-1185">Reference proteome</keyword>
<evidence type="ECO:0000313" key="7">
    <source>
        <dbReference type="EMBL" id="MDN5210953.1"/>
    </source>
</evidence>
<accession>A0ABT8KZR7</accession>
<dbReference type="RefSeq" id="WP_346756290.1">
    <property type="nucleotide sequence ID" value="NZ_JAUJEB010000001.1"/>
</dbReference>
<dbReference type="InterPro" id="IPR029060">
    <property type="entry name" value="PIN-like_dom_sf"/>
</dbReference>
<evidence type="ECO:0000256" key="5">
    <source>
        <dbReference type="ARBA" id="ARBA00022842"/>
    </source>
</evidence>
<feature type="domain" description="PIN" evidence="6">
    <location>
        <begin position="5"/>
        <end position="123"/>
    </location>
</feature>
<evidence type="ECO:0000256" key="1">
    <source>
        <dbReference type="ARBA" id="ARBA00022649"/>
    </source>
</evidence>
<evidence type="ECO:0000313" key="8">
    <source>
        <dbReference type="Proteomes" id="UP001172083"/>
    </source>
</evidence>
<dbReference type="EMBL" id="JAUJEB010000001">
    <property type="protein sequence ID" value="MDN5210953.1"/>
    <property type="molecule type" value="Genomic_DNA"/>
</dbReference>
<keyword evidence="1" id="KW-1277">Toxin-antitoxin system</keyword>
<dbReference type="SUPFAM" id="SSF88723">
    <property type="entry name" value="PIN domain-like"/>
    <property type="match status" value="1"/>
</dbReference>
<comment type="caution">
    <text evidence="7">The sequence shown here is derived from an EMBL/GenBank/DDBJ whole genome shotgun (WGS) entry which is preliminary data.</text>
</comment>
<evidence type="ECO:0000259" key="6">
    <source>
        <dbReference type="Pfam" id="PF01850"/>
    </source>
</evidence>
<dbReference type="PANTHER" id="PTHR42740:SF1">
    <property type="entry name" value="RIBONUCLEASE VAPC3"/>
    <property type="match status" value="1"/>
</dbReference>
<dbReference type="InterPro" id="IPR002716">
    <property type="entry name" value="PIN_dom"/>
</dbReference>
<dbReference type="PANTHER" id="PTHR42740">
    <property type="entry name" value="RIBONUCLEASE VAPC3"/>
    <property type="match status" value="1"/>
</dbReference>
<sequence length="129" mass="15020">MKEAILVDTSVWINFFKGIESPQVRTLTEYIQKDYPIYICPTIIQEILQGIGNDKQYRSIKDHLLAFNILNDDALAVALASVEIYRSLRKKGISIRKSNDCLIARYAFKYSLKILHQDRDFDMIQANYK</sequence>
<keyword evidence="3" id="KW-0479">Metal-binding</keyword>
<proteinExistence type="predicted"/>
<protein>
    <submittedName>
        <fullName evidence="7">PIN domain-containing protein</fullName>
    </submittedName>
</protein>
<organism evidence="7 8">
    <name type="scientific">Agaribacillus aureus</name>
    <dbReference type="NCBI Taxonomy" id="3051825"/>
    <lineage>
        <taxon>Bacteria</taxon>
        <taxon>Pseudomonadati</taxon>
        <taxon>Bacteroidota</taxon>
        <taxon>Cytophagia</taxon>
        <taxon>Cytophagales</taxon>
        <taxon>Splendidivirgaceae</taxon>
        <taxon>Agaribacillus</taxon>
    </lineage>
</organism>
<reference evidence="7" key="1">
    <citation type="submission" date="2023-06" db="EMBL/GenBank/DDBJ databases">
        <title>Genomic of Agaribacillus aureum.</title>
        <authorList>
            <person name="Wang G."/>
        </authorList>
    </citation>
    <scope>NUCLEOTIDE SEQUENCE</scope>
    <source>
        <strain evidence="7">BMA12</strain>
    </source>
</reference>
<keyword evidence="2" id="KW-0540">Nuclease</keyword>
<keyword evidence="4" id="KW-0378">Hydrolase</keyword>